<dbReference type="InterPro" id="IPR011990">
    <property type="entry name" value="TPR-like_helical_dom_sf"/>
</dbReference>
<dbReference type="EMBL" id="BLAL01000197">
    <property type="protein sequence ID" value="GES91040.1"/>
    <property type="molecule type" value="Genomic_DNA"/>
</dbReference>
<organism evidence="1 3">
    <name type="scientific">Rhizophagus clarus</name>
    <dbReference type="NCBI Taxonomy" id="94130"/>
    <lineage>
        <taxon>Eukaryota</taxon>
        <taxon>Fungi</taxon>
        <taxon>Fungi incertae sedis</taxon>
        <taxon>Mucoromycota</taxon>
        <taxon>Glomeromycotina</taxon>
        <taxon>Glomeromycetes</taxon>
        <taxon>Glomerales</taxon>
        <taxon>Glomeraceae</taxon>
        <taxon>Rhizophagus</taxon>
    </lineage>
</organism>
<evidence type="ECO:0000313" key="1">
    <source>
        <dbReference type="EMBL" id="GBB83537.1"/>
    </source>
</evidence>
<sequence>MSYNIKMYVKNSNNENAYNLPHEELTQIIQNIDKIDIKEINPTTQNINKSIYEEDLGIVVDELINLTFKDLNKGNEDNVRKQHILDYIDKHNVILQEIYNWLLNNQNHSNSIYLLGYFNYHGIVTDNNKQKASILYQIAAELENIVAQLELANMYIYGKGIKKDFSKAFELSKKLAEKNNPNAINRLGYCYDFGIGIKINKKKAFELYQKAADLGNSNGMNNLGSCYEGGFGTYIDKQKAFELYHKAAKIENDYAQYNLAVMYENGNVIKKDLTQAIHWYKKSANQGHKYAQKKLKKLLEK</sequence>
<dbReference type="EMBL" id="BEXD01000029">
    <property type="protein sequence ID" value="GBB83537.1"/>
    <property type="molecule type" value="Genomic_DNA"/>
</dbReference>
<dbReference type="InterPro" id="IPR006597">
    <property type="entry name" value="Sel1-like"/>
</dbReference>
<dbReference type="Proteomes" id="UP000247702">
    <property type="component" value="Unassembled WGS sequence"/>
</dbReference>
<dbReference type="OrthoDB" id="2384430at2759"/>
<reference evidence="1 3" key="1">
    <citation type="submission" date="2017-11" db="EMBL/GenBank/DDBJ databases">
        <title>The genome of Rhizophagus clarus HR1 reveals common genetic basis of auxotrophy among arbuscular mycorrhizal fungi.</title>
        <authorList>
            <person name="Kobayashi Y."/>
        </authorList>
    </citation>
    <scope>NUCLEOTIDE SEQUENCE [LARGE SCALE GENOMIC DNA]</scope>
    <source>
        <strain evidence="1 3">HR1</strain>
    </source>
</reference>
<dbReference type="Proteomes" id="UP000615446">
    <property type="component" value="Unassembled WGS sequence"/>
</dbReference>
<dbReference type="InterPro" id="IPR052945">
    <property type="entry name" value="Mitotic_Regulator"/>
</dbReference>
<keyword evidence="2" id="KW-0808">Transferase</keyword>
<reference evidence="2" key="2">
    <citation type="submission" date="2019-10" db="EMBL/GenBank/DDBJ databases">
        <title>Conservation and host-specific expression of non-tandemly repeated heterogenous ribosome RNA gene in arbuscular mycorrhizal fungi.</title>
        <authorList>
            <person name="Maeda T."/>
            <person name="Kobayashi Y."/>
            <person name="Nakagawa T."/>
            <person name="Ezawa T."/>
            <person name="Yamaguchi K."/>
            <person name="Bino T."/>
            <person name="Nishimoto Y."/>
            <person name="Shigenobu S."/>
            <person name="Kawaguchi M."/>
        </authorList>
    </citation>
    <scope>NUCLEOTIDE SEQUENCE</scope>
    <source>
        <strain evidence="2">HR1</strain>
    </source>
</reference>
<dbReference type="AlphaFoldDB" id="A0A2Z6Q1B1"/>
<dbReference type="SMART" id="SM00671">
    <property type="entry name" value="SEL1"/>
    <property type="match status" value="5"/>
</dbReference>
<keyword evidence="2" id="KW-0418">Kinase</keyword>
<dbReference type="Gene3D" id="1.25.40.10">
    <property type="entry name" value="Tetratricopeptide repeat domain"/>
    <property type="match status" value="2"/>
</dbReference>
<proteinExistence type="predicted"/>
<evidence type="ECO:0000313" key="3">
    <source>
        <dbReference type="Proteomes" id="UP000247702"/>
    </source>
</evidence>
<evidence type="ECO:0000313" key="2">
    <source>
        <dbReference type="EMBL" id="GES91040.1"/>
    </source>
</evidence>
<dbReference type="Pfam" id="PF08238">
    <property type="entry name" value="Sel1"/>
    <property type="match status" value="5"/>
</dbReference>
<dbReference type="PANTHER" id="PTHR43628">
    <property type="entry name" value="ACTIVATOR OF C KINASE PROTEIN 1-RELATED"/>
    <property type="match status" value="1"/>
</dbReference>
<gene>
    <name evidence="2" type="ORF">RCL2_001787400</name>
    <name evidence="1" type="ORF">RclHR1_10230007</name>
</gene>
<name>A0A2Z6Q1B1_9GLOM</name>
<dbReference type="GO" id="GO:0016301">
    <property type="term" value="F:kinase activity"/>
    <property type="evidence" value="ECO:0007669"/>
    <property type="project" value="UniProtKB-KW"/>
</dbReference>
<dbReference type="SUPFAM" id="SSF81901">
    <property type="entry name" value="HCP-like"/>
    <property type="match status" value="1"/>
</dbReference>
<dbReference type="PANTHER" id="PTHR43628:SF1">
    <property type="entry name" value="CHITIN SYNTHASE REGULATORY FACTOR 2-RELATED"/>
    <property type="match status" value="1"/>
</dbReference>
<accession>A0A2Z6Q1B1</accession>
<protein>
    <submittedName>
        <fullName evidence="2">Kinase-like domain-containing protein</fullName>
    </submittedName>
</protein>
<comment type="caution">
    <text evidence="1">The sequence shown here is derived from an EMBL/GenBank/DDBJ whole genome shotgun (WGS) entry which is preliminary data.</text>
</comment>
<keyword evidence="3" id="KW-1185">Reference proteome</keyword>